<feature type="transmembrane region" description="Helical" evidence="9">
    <location>
        <begin position="456"/>
        <end position="477"/>
    </location>
</feature>
<evidence type="ECO:0000259" key="12">
    <source>
        <dbReference type="Pfam" id="PF02355"/>
    </source>
</evidence>
<evidence type="ECO:0000256" key="6">
    <source>
        <dbReference type="ARBA" id="ARBA00022989"/>
    </source>
</evidence>
<dbReference type="NCBIfam" id="TIGR00916">
    <property type="entry name" value="2A0604s01"/>
    <property type="match status" value="1"/>
</dbReference>
<dbReference type="Pfam" id="PF02355">
    <property type="entry name" value="SecD_SecF_C"/>
    <property type="match status" value="2"/>
</dbReference>
<dbReference type="Gene3D" id="1.20.1640.10">
    <property type="entry name" value="Multidrug efflux transporter AcrB transmembrane domain"/>
    <property type="match status" value="2"/>
</dbReference>
<dbReference type="GO" id="GO:0006605">
    <property type="term" value="P:protein targeting"/>
    <property type="evidence" value="ECO:0007669"/>
    <property type="project" value="UniProtKB-UniRule"/>
</dbReference>
<dbReference type="HAMAP" id="MF_01464_B">
    <property type="entry name" value="SecF_B"/>
    <property type="match status" value="1"/>
</dbReference>
<keyword evidence="7 9" id="KW-0811">Translocation</keyword>
<name>A0A806KE96_9BACT</name>
<feature type="transmembrane region" description="Helical" evidence="9">
    <location>
        <begin position="812"/>
        <end position="830"/>
    </location>
</feature>
<evidence type="ECO:0000256" key="2">
    <source>
        <dbReference type="ARBA" id="ARBA00022448"/>
    </source>
</evidence>
<evidence type="ECO:0000256" key="4">
    <source>
        <dbReference type="ARBA" id="ARBA00022692"/>
    </source>
</evidence>
<comment type="subunit">
    <text evidence="9">Forms a complex with SecF. Part of the essential Sec protein translocation apparatus which comprises SecA, SecYEG and auxiliary proteins SecDF. Other proteins may also be involved.</text>
</comment>
<accession>A0A806KE96</accession>
<evidence type="ECO:0000259" key="13">
    <source>
        <dbReference type="Pfam" id="PF21760"/>
    </source>
</evidence>
<evidence type="ECO:0000256" key="3">
    <source>
        <dbReference type="ARBA" id="ARBA00022475"/>
    </source>
</evidence>
<dbReference type="HAMAP" id="MF_01463_B">
    <property type="entry name" value="SecD_B"/>
    <property type="match status" value="1"/>
</dbReference>
<dbReference type="Gene3D" id="3.30.70.3220">
    <property type="match status" value="1"/>
</dbReference>
<dbReference type="InterPro" id="IPR048634">
    <property type="entry name" value="SecD_SecF_C"/>
</dbReference>
<proteinExistence type="inferred from homology"/>
<sequence length="871" mass="94198">MTRKGFGLREWIILAVVLLSGYSLWPSIEYHSKQGDEKIQFARENPKVVGKSVNFGLDLAGGTSIILEIDKSGLKPDEASDIQERALEIIRNRVDQYGLSEPQIYPSGDSRIVADLAGVDADDARNLVGGTALLEFKIVAEQERAAQTLTAIDNYLKGRNLPGTDTLSAPSDTATVAPQEIDEMSLEDLTLAGSRQPETPPEEEKKSDADYVNPDRPFTGYLISYGSDLAIPEEHVSRVQAILKMPGVQDRIPRDVEFALGRGFETQENGNKLKKLYLLKRRAEMDGKEIATASPYRISDGLSAGQVAVSLRFKGMGPKKFGSVTGNNIGKQMAIVLDGQVISAPVIRDRIPNGEAQITGLADFAEATQLAVVLRAGALPAPMTIVELRNVGASLGEENIRAGFGSAIVGFIICLVFMLFYYSFAGVVANVGIFVNMLMIGAALSLFNATLTLPGIAGMLLVAAMALDANIIIYERIREELRAGQMARMAVAKGYEKAFTAIIDSNITTFFVAFILYKIGTGPVKGFGLTLMVGIAASLFSALTVTRAIFDFKLSKHDAKTISIGRGIKWLQEAKFQIVSKRGIWAKLSLTVCAICIGLAIFKGFEYSIDFTGGMVYTVEYADELGHTENLKDALAKGDLGDITVRKLGGTILNQYMLSIQTDDSGEKAVAALTAKLNAALENIGTPRIVGSDVVGPTIGKELRFNAILAIILSWLGIGIYIWARFGKMGLGFGVGAIITLIHDTIWCIGLISIFKLPIDGAMIAAFLAMIGYSINDTIVIYDRIRENRLLAKETLEDRINISINQSFSRSIITSSSTLFVCVVLAIMGGSSIRDFGIVMSVGIVIGTYSSICISAPFLVWWSKKFKRGMG</sequence>
<evidence type="ECO:0000256" key="5">
    <source>
        <dbReference type="ARBA" id="ARBA00022927"/>
    </source>
</evidence>
<dbReference type="NCBIfam" id="TIGR00966">
    <property type="entry name" value="transloc_SecF"/>
    <property type="match status" value="1"/>
</dbReference>
<dbReference type="Gene3D" id="3.30.1360.200">
    <property type="match status" value="1"/>
</dbReference>
<reference evidence="15" key="1">
    <citation type="submission" date="2012-03" db="EMBL/GenBank/DDBJ databases">
        <title>Functional metagenomics reveals considerable lignocellulase gene clusters in the gut microbiome of a wood-feeding higher termite.</title>
        <authorList>
            <person name="Liu N."/>
        </authorList>
    </citation>
    <scope>NUCLEOTIDE SEQUENCE</scope>
</reference>
<comment type="function">
    <text evidence="9">Part of the Sec protein translocase complex. Interacts with the SecYEG preprotein conducting channel. SecDF uses the proton motive force (PMF) to complete protein translocation after the ATP-dependent function of SecA.</text>
</comment>
<keyword evidence="6 9" id="KW-1133">Transmembrane helix</keyword>
<dbReference type="PANTHER" id="PTHR30081:SF1">
    <property type="entry name" value="PROTEIN TRANSLOCASE SUBUNIT SECD"/>
    <property type="match status" value="1"/>
</dbReference>
<dbReference type="InterPro" id="IPR005791">
    <property type="entry name" value="SecD"/>
</dbReference>
<comment type="similarity">
    <text evidence="9">Belongs to the SecD/SecF family. SecD subfamily.</text>
</comment>
<dbReference type="InterPro" id="IPR022813">
    <property type="entry name" value="SecD/SecF_arch_bac"/>
</dbReference>
<feature type="region of interest" description="Disordered" evidence="11">
    <location>
        <begin position="192"/>
        <end position="212"/>
    </location>
</feature>
<keyword evidence="5 9" id="KW-0653">Protein transport</keyword>
<dbReference type="GO" id="GO:0015450">
    <property type="term" value="F:protein-transporting ATPase activity"/>
    <property type="evidence" value="ECO:0007669"/>
    <property type="project" value="InterPro"/>
</dbReference>
<keyword evidence="8 9" id="KW-0472">Membrane</keyword>
<evidence type="ECO:0000256" key="7">
    <source>
        <dbReference type="ARBA" id="ARBA00023010"/>
    </source>
</evidence>
<dbReference type="AlphaFoldDB" id="A0A806KE96"/>
<evidence type="ECO:0000256" key="11">
    <source>
        <dbReference type="SAM" id="MobiDB-lite"/>
    </source>
</evidence>
<dbReference type="EMBL" id="JQ844217">
    <property type="protein sequence ID" value="AGS52957.1"/>
    <property type="molecule type" value="Genomic_DNA"/>
</dbReference>
<feature type="transmembrane region" description="Helical" evidence="9">
    <location>
        <begin position="836"/>
        <end position="862"/>
    </location>
</feature>
<dbReference type="PRINTS" id="PR01755">
    <property type="entry name" value="SECFTRNLCASE"/>
</dbReference>
<feature type="transmembrane region" description="Helical" evidence="9">
    <location>
        <begin position="431"/>
        <end position="450"/>
    </location>
</feature>
<evidence type="ECO:0000256" key="9">
    <source>
        <dbReference type="HAMAP-Rule" id="MF_01463"/>
    </source>
</evidence>
<organism evidence="15">
    <name type="scientific">uncultured bacterium contig00028</name>
    <dbReference type="NCBI Taxonomy" id="1181517"/>
    <lineage>
        <taxon>Bacteria</taxon>
        <taxon>environmental samples</taxon>
    </lineage>
</organism>
<evidence type="ECO:0000256" key="8">
    <source>
        <dbReference type="ARBA" id="ARBA00023136"/>
    </source>
</evidence>
<feature type="domain" description="SecDF P1 head subdomain" evidence="14">
    <location>
        <begin position="274"/>
        <end position="381"/>
    </location>
</feature>
<comment type="caution">
    <text evidence="9">Lacks conserved residue(s) required for the propagation of feature annotation.</text>
</comment>
<dbReference type="InterPro" id="IPR005665">
    <property type="entry name" value="SecF_bac"/>
</dbReference>
<keyword evidence="4 9" id="KW-0812">Transmembrane</keyword>
<dbReference type="GO" id="GO:0065002">
    <property type="term" value="P:intracellular protein transmembrane transport"/>
    <property type="evidence" value="ECO:0007669"/>
    <property type="project" value="UniProtKB-UniRule"/>
</dbReference>
<comment type="subcellular location">
    <subcellularLocation>
        <location evidence="1 9">Cell membrane</location>
        <topology evidence="1 9">Multi-pass membrane protein</topology>
    </subcellularLocation>
</comment>
<dbReference type="GO" id="GO:0043952">
    <property type="term" value="P:protein transport by the Sec complex"/>
    <property type="evidence" value="ECO:0007669"/>
    <property type="project" value="UniProtKB-UniRule"/>
</dbReference>
<feature type="domain" description="Protein translocase subunit SecDF P1" evidence="13">
    <location>
        <begin position="84"/>
        <end position="140"/>
    </location>
</feature>
<dbReference type="Pfam" id="PF21760">
    <property type="entry name" value="SecD_1st"/>
    <property type="match status" value="1"/>
</dbReference>
<keyword evidence="3 9" id="KW-1003">Cell membrane</keyword>
<evidence type="ECO:0000313" key="15">
    <source>
        <dbReference type="EMBL" id="AGS52957.1"/>
    </source>
</evidence>
<keyword evidence="2 9" id="KW-0813">Transport</keyword>
<dbReference type="FunFam" id="1.20.1640.10:FF:000004">
    <property type="entry name" value="Protein translocase subunit SecD"/>
    <property type="match status" value="1"/>
</dbReference>
<dbReference type="PANTHER" id="PTHR30081">
    <property type="entry name" value="PROTEIN-EXPORT MEMBRANE PROTEIN SEC"/>
    <property type="match status" value="1"/>
</dbReference>
<gene>
    <name evidence="10" type="primary">secF</name>
</gene>
<feature type="domain" description="Protein export membrane protein SecD/SecF C-terminal" evidence="12">
    <location>
        <begin position="681"/>
        <end position="864"/>
    </location>
</feature>
<dbReference type="NCBIfam" id="TIGR01129">
    <property type="entry name" value="secD"/>
    <property type="match status" value="1"/>
</dbReference>
<comment type="similarity">
    <text evidence="10">Belongs to the SecD/SecF family. SecF subfamily.</text>
</comment>
<evidence type="ECO:0000259" key="14">
    <source>
        <dbReference type="Pfam" id="PF22599"/>
    </source>
</evidence>
<feature type="domain" description="Protein export membrane protein SecD/SecF C-terminal" evidence="12">
    <location>
        <begin position="384"/>
        <end position="549"/>
    </location>
</feature>
<evidence type="ECO:0000256" key="1">
    <source>
        <dbReference type="ARBA" id="ARBA00004651"/>
    </source>
</evidence>
<feature type="transmembrane region" description="Helical" evidence="9">
    <location>
        <begin position="529"/>
        <end position="550"/>
    </location>
</feature>
<comment type="subunit">
    <text evidence="10">Forms a complex with SecD. Part of the essential Sec protein translocation apparatus which comprises SecA, SecYEG and auxiliary proteins SecDF. Other proteins may also be involved.</text>
</comment>
<dbReference type="InterPro" id="IPR054384">
    <property type="entry name" value="SecDF_P1_head"/>
</dbReference>
<feature type="transmembrane region" description="Helical" evidence="9">
    <location>
        <begin position="761"/>
        <end position="782"/>
    </location>
</feature>
<feature type="transmembrane region" description="Helical" evidence="9">
    <location>
        <begin position="705"/>
        <end position="724"/>
    </location>
</feature>
<dbReference type="InterPro" id="IPR022646">
    <property type="entry name" value="SecD/SecF_CS"/>
</dbReference>
<evidence type="ECO:0000256" key="10">
    <source>
        <dbReference type="HAMAP-Rule" id="MF_01464"/>
    </source>
</evidence>
<protein>
    <recommendedName>
        <fullName evidence="9 10">Multifunctional fusion protein</fullName>
    </recommendedName>
    <domain>
        <recommendedName>
            <fullName evidence="9">Protein translocase subunit SecD</fullName>
        </recommendedName>
    </domain>
    <domain>
        <recommendedName>
            <fullName evidence="10">Protein-export membrane protein SecF</fullName>
        </recommendedName>
    </domain>
</protein>
<dbReference type="InterPro" id="IPR055344">
    <property type="entry name" value="SecD_SecF_C_bact"/>
</dbReference>
<dbReference type="InterPro" id="IPR022645">
    <property type="entry name" value="SecD/SecF_bac"/>
</dbReference>
<feature type="transmembrane region" description="Helical" evidence="9">
    <location>
        <begin position="498"/>
        <end position="517"/>
    </location>
</feature>
<dbReference type="SUPFAM" id="SSF82866">
    <property type="entry name" value="Multidrug efflux transporter AcrB transmembrane domain"/>
    <property type="match status" value="2"/>
</dbReference>
<dbReference type="Pfam" id="PF22599">
    <property type="entry name" value="SecDF_P1_head"/>
    <property type="match status" value="1"/>
</dbReference>
<dbReference type="Pfam" id="PF07549">
    <property type="entry name" value="Sec_GG"/>
    <property type="match status" value="2"/>
</dbReference>
<dbReference type="GO" id="GO:0005886">
    <property type="term" value="C:plasma membrane"/>
    <property type="evidence" value="ECO:0007669"/>
    <property type="project" value="UniProtKB-SubCell"/>
</dbReference>
<feature type="transmembrane region" description="Helical" evidence="9">
    <location>
        <begin position="731"/>
        <end position="755"/>
    </location>
</feature>
<feature type="transmembrane region" description="Helical" evidence="9">
    <location>
        <begin position="584"/>
        <end position="605"/>
    </location>
</feature>
<feature type="transmembrane region" description="Helical" evidence="9">
    <location>
        <begin position="404"/>
        <end position="424"/>
    </location>
</feature>
<dbReference type="InterPro" id="IPR048631">
    <property type="entry name" value="SecD_1st"/>
</dbReference>